<accession>A0AAD3CCM5</accession>
<feature type="coiled-coil region" evidence="1">
    <location>
        <begin position="230"/>
        <end position="338"/>
    </location>
</feature>
<evidence type="ECO:0000313" key="4">
    <source>
        <dbReference type="Proteomes" id="UP001054902"/>
    </source>
</evidence>
<feature type="compositionally biased region" description="Basic and acidic residues" evidence="2">
    <location>
        <begin position="188"/>
        <end position="204"/>
    </location>
</feature>
<feature type="region of interest" description="Disordered" evidence="2">
    <location>
        <begin position="937"/>
        <end position="984"/>
    </location>
</feature>
<organism evidence="3 4">
    <name type="scientific">Chaetoceros tenuissimus</name>
    <dbReference type="NCBI Taxonomy" id="426638"/>
    <lineage>
        <taxon>Eukaryota</taxon>
        <taxon>Sar</taxon>
        <taxon>Stramenopiles</taxon>
        <taxon>Ochrophyta</taxon>
        <taxon>Bacillariophyta</taxon>
        <taxon>Coscinodiscophyceae</taxon>
        <taxon>Chaetocerotophycidae</taxon>
        <taxon>Chaetocerotales</taxon>
        <taxon>Chaetocerotaceae</taxon>
        <taxon>Chaetoceros</taxon>
    </lineage>
</organism>
<feature type="compositionally biased region" description="Basic and acidic residues" evidence="2">
    <location>
        <begin position="950"/>
        <end position="984"/>
    </location>
</feature>
<protein>
    <submittedName>
        <fullName evidence="3">Uncharacterized protein</fullName>
    </submittedName>
</protein>
<evidence type="ECO:0000313" key="3">
    <source>
        <dbReference type="EMBL" id="GFH43557.1"/>
    </source>
</evidence>
<feature type="region of interest" description="Disordered" evidence="2">
    <location>
        <begin position="1164"/>
        <end position="1188"/>
    </location>
</feature>
<comment type="caution">
    <text evidence="3">The sequence shown here is derived from an EMBL/GenBank/DDBJ whole genome shotgun (WGS) entry which is preliminary data.</text>
</comment>
<proteinExistence type="predicted"/>
<gene>
    <name evidence="3" type="ORF">CTEN210_00030</name>
</gene>
<name>A0AAD3CCM5_9STRA</name>
<keyword evidence="1" id="KW-0175">Coiled coil</keyword>
<dbReference type="AlphaFoldDB" id="A0AAD3CCM5"/>
<dbReference type="Proteomes" id="UP001054902">
    <property type="component" value="Unassembled WGS sequence"/>
</dbReference>
<feature type="region of interest" description="Disordered" evidence="2">
    <location>
        <begin position="147"/>
        <end position="204"/>
    </location>
</feature>
<keyword evidence="4" id="KW-1185">Reference proteome</keyword>
<reference evidence="3 4" key="1">
    <citation type="journal article" date="2021" name="Sci. Rep.">
        <title>The genome of the diatom Chaetoceros tenuissimus carries an ancient integrated fragment of an extant virus.</title>
        <authorList>
            <person name="Hongo Y."/>
            <person name="Kimura K."/>
            <person name="Takaki Y."/>
            <person name="Yoshida Y."/>
            <person name="Baba S."/>
            <person name="Kobayashi G."/>
            <person name="Nagasaki K."/>
            <person name="Hano T."/>
            <person name="Tomaru Y."/>
        </authorList>
    </citation>
    <scope>NUCLEOTIDE SEQUENCE [LARGE SCALE GENOMIC DNA]</scope>
    <source>
        <strain evidence="3 4">NIES-3715</strain>
    </source>
</reference>
<evidence type="ECO:0000256" key="1">
    <source>
        <dbReference type="SAM" id="Coils"/>
    </source>
</evidence>
<feature type="compositionally biased region" description="Acidic residues" evidence="2">
    <location>
        <begin position="148"/>
        <end position="180"/>
    </location>
</feature>
<sequence length="1188" mass="136751">MEIPSSNPIVKLAHKFMYNVAANHTSRDAQKLPSIELYPLKDNPRIQLLPGIHKSHIQGVLFKLGVLKSHGTQIRIQMKKIEDCNLDFNGSPFHIVRNQRGSPQYKTVEQAMKSTDLDDTKFDILSIDDMKEIRSIRQEYLEFLNTLGEEEETPEPVLEEIPEPMEVEEETPEPMEVEEESSSKRPRSVSDDENSKPKTRKVELSMRNSTHVIHVPKNHDVITKHNKKQLIKKANQVEAVERENSELKAKNAELEKRSADIEEIIKAIGKQLTSTKEDTKKEIEEGKCLVSELSRMVKELQSQNKTLHHTIEEKEKRIQKLEKELEENEEAIAIGKKMLRLPTGNRCPATPEGLRLYSLMCSILPGGSFKNFQMAIAVGVAAFFADNDLSCHYDSLEFIPYLTPSDKTLDTAVLIHEQFVLCKVANYFNKGAIASICHDKGNRAGLGRLIMILAFYNVDFRYDINWHDGIISLTLNCDGVKSKDANIADHINKKLQRLRPYMLPDKKIQLSSATTDAGGGGGTKENCMLELEKTNPDLMFAITYVLCCLLHAHNLPLQKSWENHFGPFGIDKNTMSQCAYNVTYLFELLGESFKPLWLEINGEDWNDLKLLKVVLTRWLYAIQSVSKIFEKYEKIKKFCKVIYESKKSTYLAHKVAKETSQLLENPEVKVMMAFVKAFGEYYWTPFYNWARRKGSRTKKEGHIANEVLIRIFNADRQLSNLKERKWLDIDKFSECKRLRSLLNKEQLTAVDERFDAFIKEYIEIAFRDSCFGRWTTKTLVFGIATENKRSAQVLTNYILHKIDKTPLLDVTDEISEKTDIHMRYKEKEFQDFLVRRCDPIKDDPIIVQHYEALKEMNEGVSLYDEHVSDNMKKLQQTRDDVILTAKAHSHEAELGVQKISHCMSAVNRSEMAGTAMSVAQSFDHQIVTSKHTQILQTRELKGNQHTKKGKAGERQSISEESKRKAKERETSTLKDLPRSQAGREKASLFIKHAEQIPYPDGELFQTMKRLARETKKMKQSKNDRIAVDINTHREQYQINQERKLGLRRGRFRDGDALKATELDATESNMEGMKLGDWKRRCQMRLLIEEIIYATYPGQDLDQSQNRSALKARLEKIKTLTALKDEYAKVNNLPEGDERKSIVINLVSPTCIGLGDSRVRKWDNDDEEDYLQNVAEEDEEDEEDLDTVE</sequence>
<dbReference type="EMBL" id="BLLK01000006">
    <property type="protein sequence ID" value="GFH43557.1"/>
    <property type="molecule type" value="Genomic_DNA"/>
</dbReference>
<evidence type="ECO:0000256" key="2">
    <source>
        <dbReference type="SAM" id="MobiDB-lite"/>
    </source>
</evidence>